<proteinExistence type="predicted"/>
<keyword evidence="2" id="KW-0472">Membrane</keyword>
<gene>
    <name evidence="3" type="ORF">H7B67_28785</name>
</gene>
<feature type="transmembrane region" description="Helical" evidence="2">
    <location>
        <begin position="6"/>
        <end position="25"/>
    </location>
</feature>
<accession>A0A841T5L3</accession>
<dbReference type="RefSeq" id="WP_185123349.1">
    <property type="nucleotide sequence ID" value="NZ_JACJVQ010000028.1"/>
</dbReference>
<dbReference type="EMBL" id="JACJVQ010000028">
    <property type="protein sequence ID" value="MBB6638146.1"/>
    <property type="molecule type" value="Genomic_DNA"/>
</dbReference>
<protein>
    <submittedName>
        <fullName evidence="3">DUF2304 domain-containing protein</fullName>
    </submittedName>
</protein>
<evidence type="ECO:0000256" key="2">
    <source>
        <dbReference type="SAM" id="Phobius"/>
    </source>
</evidence>
<feature type="coiled-coil region" evidence="1">
    <location>
        <begin position="97"/>
        <end position="124"/>
    </location>
</feature>
<evidence type="ECO:0000256" key="1">
    <source>
        <dbReference type="SAM" id="Coils"/>
    </source>
</evidence>
<keyword evidence="2" id="KW-0812">Transmembrane</keyword>
<sequence length="125" mass="13959">MIPLKLQLLLILGSVLCAIILINLIRKYRLELKYSMLWLAMMIIILILSIFPDLVGAVAHAIGIEVPVNALFLLMSFSALAILFSVTITSSRTSIKIKELSQEIGLLKLEVKRLALEREAEEKQG</sequence>
<keyword evidence="1" id="KW-0175">Coiled coil</keyword>
<comment type="caution">
    <text evidence="3">The sequence shown here is derived from an EMBL/GenBank/DDBJ whole genome shotgun (WGS) entry which is preliminary data.</text>
</comment>
<dbReference type="AlphaFoldDB" id="A0A841T5L3"/>
<reference evidence="3 4" key="1">
    <citation type="submission" date="2020-08" db="EMBL/GenBank/DDBJ databases">
        <title>Cohnella phylogeny.</title>
        <authorList>
            <person name="Dunlap C."/>
        </authorList>
    </citation>
    <scope>NUCLEOTIDE SEQUENCE [LARGE SCALE GENOMIC DNA]</scope>
    <source>
        <strain evidence="3 4">DSM 25241</strain>
    </source>
</reference>
<dbReference type="Proteomes" id="UP000535838">
    <property type="component" value="Unassembled WGS sequence"/>
</dbReference>
<organism evidence="3 4">
    <name type="scientific">Cohnella thailandensis</name>
    <dbReference type="NCBI Taxonomy" id="557557"/>
    <lineage>
        <taxon>Bacteria</taxon>
        <taxon>Bacillati</taxon>
        <taxon>Bacillota</taxon>
        <taxon>Bacilli</taxon>
        <taxon>Bacillales</taxon>
        <taxon>Paenibacillaceae</taxon>
        <taxon>Cohnella</taxon>
    </lineage>
</organism>
<dbReference type="InterPro" id="IPR019277">
    <property type="entry name" value="DUF2304"/>
</dbReference>
<feature type="transmembrane region" description="Helical" evidence="2">
    <location>
        <begin position="37"/>
        <end position="62"/>
    </location>
</feature>
<keyword evidence="4" id="KW-1185">Reference proteome</keyword>
<evidence type="ECO:0000313" key="4">
    <source>
        <dbReference type="Proteomes" id="UP000535838"/>
    </source>
</evidence>
<feature type="transmembrane region" description="Helical" evidence="2">
    <location>
        <begin position="68"/>
        <end position="88"/>
    </location>
</feature>
<keyword evidence="2" id="KW-1133">Transmembrane helix</keyword>
<evidence type="ECO:0000313" key="3">
    <source>
        <dbReference type="EMBL" id="MBB6638146.1"/>
    </source>
</evidence>
<name>A0A841T5L3_9BACL</name>
<dbReference type="Pfam" id="PF10066">
    <property type="entry name" value="DUF2304"/>
    <property type="match status" value="1"/>
</dbReference>